<organism evidence="1 2">
    <name type="scientific">Cronartium quercuum f. sp. fusiforme G11</name>
    <dbReference type="NCBI Taxonomy" id="708437"/>
    <lineage>
        <taxon>Eukaryota</taxon>
        <taxon>Fungi</taxon>
        <taxon>Dikarya</taxon>
        <taxon>Basidiomycota</taxon>
        <taxon>Pucciniomycotina</taxon>
        <taxon>Pucciniomycetes</taxon>
        <taxon>Pucciniales</taxon>
        <taxon>Coleosporiaceae</taxon>
        <taxon>Cronartium</taxon>
    </lineage>
</organism>
<proteinExistence type="predicted"/>
<protein>
    <submittedName>
        <fullName evidence="1">Uncharacterized protein</fullName>
    </submittedName>
</protein>
<dbReference type="Proteomes" id="UP000886653">
    <property type="component" value="Unassembled WGS sequence"/>
</dbReference>
<gene>
    <name evidence="1" type="ORF">CROQUDRAFT_136698</name>
</gene>
<keyword evidence="2" id="KW-1185">Reference proteome</keyword>
<comment type="caution">
    <text evidence="1">The sequence shown here is derived from an EMBL/GenBank/DDBJ whole genome shotgun (WGS) entry which is preliminary data.</text>
</comment>
<sequence>MLACDFKTKIDDSFLTEIVVRREILPEKRPLSMAIVLDCLDKHKLEADEKKKKSDSVALSVTHRTSTIHYCSNGRHNVNAKHSKEECYQLYPERRPMRFKRDLILNLQ</sequence>
<evidence type="ECO:0000313" key="1">
    <source>
        <dbReference type="EMBL" id="KAG0140418.1"/>
    </source>
</evidence>
<name>A0A9P6NAG6_9BASI</name>
<reference evidence="1" key="1">
    <citation type="submission" date="2013-11" db="EMBL/GenBank/DDBJ databases">
        <title>Genome sequence of the fusiform rust pathogen reveals effectors for host alternation and coevolution with pine.</title>
        <authorList>
            <consortium name="DOE Joint Genome Institute"/>
            <person name="Smith K."/>
            <person name="Pendleton A."/>
            <person name="Kubisiak T."/>
            <person name="Anderson C."/>
            <person name="Salamov A."/>
            <person name="Aerts A."/>
            <person name="Riley R."/>
            <person name="Clum A."/>
            <person name="Lindquist E."/>
            <person name="Ence D."/>
            <person name="Campbell M."/>
            <person name="Kronenberg Z."/>
            <person name="Feau N."/>
            <person name="Dhillon B."/>
            <person name="Hamelin R."/>
            <person name="Burleigh J."/>
            <person name="Smith J."/>
            <person name="Yandell M."/>
            <person name="Nelson C."/>
            <person name="Grigoriev I."/>
            <person name="Davis J."/>
        </authorList>
    </citation>
    <scope>NUCLEOTIDE SEQUENCE</scope>
    <source>
        <strain evidence="1">G11</strain>
    </source>
</reference>
<accession>A0A9P6NAG6</accession>
<dbReference type="AlphaFoldDB" id="A0A9P6NAG6"/>
<dbReference type="EMBL" id="MU167445">
    <property type="protein sequence ID" value="KAG0140418.1"/>
    <property type="molecule type" value="Genomic_DNA"/>
</dbReference>
<evidence type="ECO:0000313" key="2">
    <source>
        <dbReference type="Proteomes" id="UP000886653"/>
    </source>
</evidence>